<accession>A0A418NET8</accession>
<dbReference type="AlphaFoldDB" id="A0A418NET8"/>
<gene>
    <name evidence="2" type="ORF">D2V04_15875</name>
</gene>
<keyword evidence="1" id="KW-1133">Transmembrane helix</keyword>
<organism evidence="2 3">
    <name type="scientific">Pelagerythrobacter aerophilus</name>
    <dbReference type="NCBI Taxonomy" id="2306995"/>
    <lineage>
        <taxon>Bacteria</taxon>
        <taxon>Pseudomonadati</taxon>
        <taxon>Pseudomonadota</taxon>
        <taxon>Alphaproteobacteria</taxon>
        <taxon>Sphingomonadales</taxon>
        <taxon>Erythrobacteraceae</taxon>
        <taxon>Pelagerythrobacter</taxon>
    </lineage>
</organism>
<evidence type="ECO:0000313" key="2">
    <source>
        <dbReference type="EMBL" id="RIV75754.1"/>
    </source>
</evidence>
<protein>
    <submittedName>
        <fullName evidence="2">Uncharacterized protein</fullName>
    </submittedName>
</protein>
<dbReference type="OrthoDB" id="881941at2"/>
<dbReference type="RefSeq" id="WP_119514679.1">
    <property type="nucleotide sequence ID" value="NZ_QXFK01000019.1"/>
</dbReference>
<comment type="caution">
    <text evidence="2">The sequence shown here is derived from an EMBL/GenBank/DDBJ whole genome shotgun (WGS) entry which is preliminary data.</text>
</comment>
<feature type="transmembrane region" description="Helical" evidence="1">
    <location>
        <begin position="21"/>
        <end position="39"/>
    </location>
</feature>
<dbReference type="EMBL" id="QXFK01000019">
    <property type="protein sequence ID" value="RIV75754.1"/>
    <property type="molecule type" value="Genomic_DNA"/>
</dbReference>
<keyword evidence="1" id="KW-0812">Transmembrane</keyword>
<evidence type="ECO:0000256" key="1">
    <source>
        <dbReference type="SAM" id="Phobius"/>
    </source>
</evidence>
<dbReference type="Proteomes" id="UP000285092">
    <property type="component" value="Unassembled WGS sequence"/>
</dbReference>
<sequence>MSNPSPAREERFGAERKPIPQIAMLIWTVGFLLGAASHAADVVTYGWLPYEFMPLGFNAYWTSLLFLDPIAALLIWWRPAPALVLGCLIMASDVLVNAWTAFVAGYTELLPGLALQSAFAAFVFYLAIRQKRSSQRHSDTP</sequence>
<evidence type="ECO:0000313" key="3">
    <source>
        <dbReference type="Proteomes" id="UP000285092"/>
    </source>
</evidence>
<proteinExistence type="predicted"/>
<feature type="transmembrane region" description="Helical" evidence="1">
    <location>
        <begin position="59"/>
        <end position="76"/>
    </location>
</feature>
<reference evidence="2 3" key="1">
    <citation type="submission" date="2018-08" db="EMBL/GenBank/DDBJ databases">
        <title>Altererythrobacter sp.Ery1 and Ery12, the genome sequencing of novel strains in genus Alterythrobacter.</title>
        <authorList>
            <person name="Cheng H."/>
            <person name="Wu Y.-H."/>
            <person name="Fang C."/>
            <person name="Xu X.-W."/>
        </authorList>
    </citation>
    <scope>NUCLEOTIDE SEQUENCE [LARGE SCALE GENOMIC DNA]</scope>
    <source>
        <strain evidence="2 3">Ery1</strain>
    </source>
</reference>
<keyword evidence="1" id="KW-0472">Membrane</keyword>
<keyword evidence="3" id="KW-1185">Reference proteome</keyword>
<feature type="transmembrane region" description="Helical" evidence="1">
    <location>
        <begin position="83"/>
        <end position="103"/>
    </location>
</feature>
<name>A0A418NET8_9SPHN</name>
<feature type="transmembrane region" description="Helical" evidence="1">
    <location>
        <begin position="109"/>
        <end position="128"/>
    </location>
</feature>